<proteinExistence type="predicted"/>
<name>A0A6M3KZE7_9ZZZZ</name>
<evidence type="ECO:0000313" key="2">
    <source>
        <dbReference type="EMBL" id="QJA87390.1"/>
    </source>
</evidence>
<sequence length="109" mass="12424">MPKGIKGFQQGHKLATGRPKKKSTIYKEFIKKHPMAYEEMLELLYNLAMNKTDREAAQYICDRLKGRPKQAIETTGEIKLDPGKLLIAIQALRLDNPNVLQLEQGEDDV</sequence>
<dbReference type="EMBL" id="MT142702">
    <property type="protein sequence ID" value="QJA87390.1"/>
    <property type="molecule type" value="Genomic_DNA"/>
</dbReference>
<evidence type="ECO:0000256" key="1">
    <source>
        <dbReference type="SAM" id="MobiDB-lite"/>
    </source>
</evidence>
<feature type="region of interest" description="Disordered" evidence="1">
    <location>
        <begin position="1"/>
        <end position="20"/>
    </location>
</feature>
<accession>A0A6M3KZE7</accession>
<organism evidence="2">
    <name type="scientific">viral metagenome</name>
    <dbReference type="NCBI Taxonomy" id="1070528"/>
    <lineage>
        <taxon>unclassified sequences</taxon>
        <taxon>metagenomes</taxon>
        <taxon>organismal metagenomes</taxon>
    </lineage>
</organism>
<gene>
    <name evidence="2" type="ORF">MM415B03003_0007</name>
</gene>
<dbReference type="AlphaFoldDB" id="A0A6M3KZE7"/>
<protein>
    <submittedName>
        <fullName evidence="2">Uncharacterized protein</fullName>
    </submittedName>
</protein>
<reference evidence="2" key="1">
    <citation type="submission" date="2020-03" db="EMBL/GenBank/DDBJ databases">
        <title>The deep terrestrial virosphere.</title>
        <authorList>
            <person name="Holmfeldt K."/>
            <person name="Nilsson E."/>
            <person name="Simone D."/>
            <person name="Lopez-Fernandez M."/>
            <person name="Wu X."/>
            <person name="de Brujin I."/>
            <person name="Lundin D."/>
            <person name="Andersson A."/>
            <person name="Bertilsson S."/>
            <person name="Dopson M."/>
        </authorList>
    </citation>
    <scope>NUCLEOTIDE SEQUENCE</scope>
    <source>
        <strain evidence="2">MM415B03003</strain>
    </source>
</reference>